<dbReference type="Pfam" id="PF00501">
    <property type="entry name" value="AMP-binding"/>
    <property type="match status" value="1"/>
</dbReference>
<dbReference type="AlphaFoldDB" id="A0A7R9LE99"/>
<dbReference type="Gene3D" id="3.40.50.12780">
    <property type="entry name" value="N-terminal domain of ligase-like"/>
    <property type="match status" value="1"/>
</dbReference>
<evidence type="ECO:0000313" key="5">
    <source>
        <dbReference type="Proteomes" id="UP000759131"/>
    </source>
</evidence>
<dbReference type="OrthoDB" id="10253869at2759"/>
<dbReference type="PANTHER" id="PTHR42921">
    <property type="entry name" value="ACETOACETYL-COA SYNTHETASE"/>
    <property type="match status" value="1"/>
</dbReference>
<organism evidence="4">
    <name type="scientific">Medioppia subpectinata</name>
    <dbReference type="NCBI Taxonomy" id="1979941"/>
    <lineage>
        <taxon>Eukaryota</taxon>
        <taxon>Metazoa</taxon>
        <taxon>Ecdysozoa</taxon>
        <taxon>Arthropoda</taxon>
        <taxon>Chelicerata</taxon>
        <taxon>Arachnida</taxon>
        <taxon>Acari</taxon>
        <taxon>Acariformes</taxon>
        <taxon>Sarcoptiformes</taxon>
        <taxon>Oribatida</taxon>
        <taxon>Brachypylina</taxon>
        <taxon>Oppioidea</taxon>
        <taxon>Oppiidae</taxon>
        <taxon>Medioppia</taxon>
    </lineage>
</organism>
<comment type="similarity">
    <text evidence="1">Belongs to the ATP-dependent AMP-binding enzyme family.</text>
</comment>
<keyword evidence="5" id="KW-1185">Reference proteome</keyword>
<evidence type="ECO:0000259" key="2">
    <source>
        <dbReference type="Pfam" id="PF00501"/>
    </source>
</evidence>
<dbReference type="InterPro" id="IPR032387">
    <property type="entry name" value="ACAS_N"/>
</dbReference>
<reference evidence="4" key="1">
    <citation type="submission" date="2020-11" db="EMBL/GenBank/DDBJ databases">
        <authorList>
            <person name="Tran Van P."/>
        </authorList>
    </citation>
    <scope>NUCLEOTIDE SEQUENCE</scope>
</reference>
<evidence type="ECO:0008006" key="6">
    <source>
        <dbReference type="Google" id="ProtNLM"/>
    </source>
</evidence>
<dbReference type="InterPro" id="IPR020845">
    <property type="entry name" value="AMP-binding_CS"/>
</dbReference>
<proteinExistence type="inferred from homology"/>
<dbReference type="GO" id="GO:0030729">
    <property type="term" value="F:acetoacetate-CoA ligase activity"/>
    <property type="evidence" value="ECO:0007669"/>
    <property type="project" value="TreeGrafter"/>
</dbReference>
<accession>A0A7R9LE99</accession>
<feature type="domain" description="Acetyl-coenzyme A synthetase N-terminal" evidence="3">
    <location>
        <begin position="45"/>
        <end position="102"/>
    </location>
</feature>
<dbReference type="InterPro" id="IPR042099">
    <property type="entry name" value="ANL_N_sf"/>
</dbReference>
<dbReference type="InterPro" id="IPR000873">
    <property type="entry name" value="AMP-dep_synth/lig_dom"/>
</dbReference>
<dbReference type="PANTHER" id="PTHR42921:SF1">
    <property type="entry name" value="ACETOACETYL-COA SYNTHETASE"/>
    <property type="match status" value="1"/>
</dbReference>
<dbReference type="Pfam" id="PF16177">
    <property type="entry name" value="ACAS_N"/>
    <property type="match status" value="1"/>
</dbReference>
<dbReference type="SUPFAM" id="SSF56801">
    <property type="entry name" value="Acetyl-CoA synthetase-like"/>
    <property type="match status" value="1"/>
</dbReference>
<dbReference type="PROSITE" id="PS00455">
    <property type="entry name" value="AMP_BINDING"/>
    <property type="match status" value="1"/>
</dbReference>
<dbReference type="EMBL" id="CAJPIZ010022632">
    <property type="protein sequence ID" value="CAG2117985.1"/>
    <property type="molecule type" value="Genomic_DNA"/>
</dbReference>
<gene>
    <name evidence="4" type="ORF">OSB1V03_LOCUS17937</name>
</gene>
<evidence type="ECO:0000313" key="4">
    <source>
        <dbReference type="EMBL" id="CAD7639850.1"/>
    </source>
</evidence>
<protein>
    <recommendedName>
        <fullName evidence="6">Acetoacetyl-CoA synthetase</fullName>
    </recommendedName>
</protein>
<dbReference type="EMBL" id="OC877207">
    <property type="protein sequence ID" value="CAD7639850.1"/>
    <property type="molecule type" value="Genomic_DNA"/>
</dbReference>
<dbReference type="Proteomes" id="UP000759131">
    <property type="component" value="Unassembled WGS sequence"/>
</dbReference>
<sequence>MVIMDTNNGNHVSPLMWSPGMFGTTKMDVFREMINKKFGIKLTTYSDLYNWSVDNYSDFWEQFWSFANIIHSSQYETVVDKTKTIDEIPEWFVGSKLNYTRNILERRENSDPNKVALYVVNEYNTDIQKVTFGQMKARITSLVSALKKCGITAGDRVVGYLPNGREAVEAFLATSAIGAIWSSTSPDFGISGVLERLRQIKPKLLFSVDCVVYNGKRHNHLEKLTQLMNSLPSLKRVVISPIQLSDNNNNHLNDVLKAPECCTLDQFLAEAEPQKTIDYIDVPFSHPLCILFSSGTTGDPKCLVHSVGVSFSPLV</sequence>
<feature type="domain" description="AMP-dependent synthetase/ligase" evidence="2">
    <location>
        <begin position="105"/>
        <end position="307"/>
    </location>
</feature>
<name>A0A7R9LE99_9ACAR</name>
<evidence type="ECO:0000256" key="1">
    <source>
        <dbReference type="ARBA" id="ARBA00006432"/>
    </source>
</evidence>
<evidence type="ECO:0000259" key="3">
    <source>
        <dbReference type="Pfam" id="PF16177"/>
    </source>
</evidence>